<reference evidence="1" key="2">
    <citation type="submission" date="2020-09" db="EMBL/GenBank/DDBJ databases">
        <authorList>
            <person name="Sun Q."/>
            <person name="Zhou Y."/>
        </authorList>
    </citation>
    <scope>NUCLEOTIDE SEQUENCE</scope>
    <source>
        <strain evidence="1">CGMCC 4.7368</strain>
    </source>
</reference>
<gene>
    <name evidence="1" type="ORF">GCM10012289_27200</name>
</gene>
<protein>
    <submittedName>
        <fullName evidence="1">Uncharacterized protein</fullName>
    </submittedName>
</protein>
<sequence length="207" mass="22946">MGTDIYGHIEARHPCADEDWYDWDAWAVSMPLHPLYDGRDHESFGCLFGVRNRLGWAPVAAGRGLPADASEPVRTEYEDCVRIDAAIHGCTWVSWAELRDLDMSVHSAARGVIDVHSGLGSSISRHRVDDQWPDDVVKEYGVPPLGASPVEAPMGCWEVSGATLEYRPMTRLDALGPGTGWDHVFEVMRALALRFGAEGVRLVVWFD</sequence>
<comment type="caution">
    <text evidence="1">The sequence shown here is derived from an EMBL/GenBank/DDBJ whole genome shotgun (WGS) entry which is preliminary data.</text>
</comment>
<name>A0A917YWT9_9ACTN</name>
<dbReference type="Proteomes" id="UP000646523">
    <property type="component" value="Unassembled WGS sequence"/>
</dbReference>
<dbReference type="RefSeq" id="WP_189124421.1">
    <property type="nucleotide sequence ID" value="NZ_BMNH01000006.1"/>
</dbReference>
<evidence type="ECO:0000313" key="2">
    <source>
        <dbReference type="Proteomes" id="UP000646523"/>
    </source>
</evidence>
<organism evidence="1 2">
    <name type="scientific">Nonomuraea cavernae</name>
    <dbReference type="NCBI Taxonomy" id="2045107"/>
    <lineage>
        <taxon>Bacteria</taxon>
        <taxon>Bacillati</taxon>
        <taxon>Actinomycetota</taxon>
        <taxon>Actinomycetes</taxon>
        <taxon>Streptosporangiales</taxon>
        <taxon>Streptosporangiaceae</taxon>
        <taxon>Nonomuraea</taxon>
    </lineage>
</organism>
<dbReference type="EMBL" id="BMNH01000006">
    <property type="protein sequence ID" value="GGO68436.1"/>
    <property type="molecule type" value="Genomic_DNA"/>
</dbReference>
<keyword evidence="2" id="KW-1185">Reference proteome</keyword>
<dbReference type="AlphaFoldDB" id="A0A917YWT9"/>
<reference evidence="1" key="1">
    <citation type="journal article" date="2014" name="Int. J. Syst. Evol. Microbiol.">
        <title>Complete genome sequence of Corynebacterium casei LMG S-19264T (=DSM 44701T), isolated from a smear-ripened cheese.</title>
        <authorList>
            <consortium name="US DOE Joint Genome Institute (JGI-PGF)"/>
            <person name="Walter F."/>
            <person name="Albersmeier A."/>
            <person name="Kalinowski J."/>
            <person name="Ruckert C."/>
        </authorList>
    </citation>
    <scope>NUCLEOTIDE SEQUENCE</scope>
    <source>
        <strain evidence="1">CGMCC 4.7368</strain>
    </source>
</reference>
<proteinExistence type="predicted"/>
<evidence type="ECO:0000313" key="1">
    <source>
        <dbReference type="EMBL" id="GGO68436.1"/>
    </source>
</evidence>
<accession>A0A917YWT9</accession>